<keyword evidence="2" id="KW-1185">Reference proteome</keyword>
<dbReference type="PATRIC" id="fig|1502723.3.peg.2202"/>
<comment type="caution">
    <text evidence="1">The sequence shown here is derived from an EMBL/GenBank/DDBJ whole genome shotgun (WGS) entry which is preliminary data.</text>
</comment>
<dbReference type="InterPro" id="IPR027304">
    <property type="entry name" value="Trigger_fact/SurA_dom_sf"/>
</dbReference>
<evidence type="ECO:0000313" key="2">
    <source>
        <dbReference type="Proteomes" id="UP000032545"/>
    </source>
</evidence>
<dbReference type="Gene3D" id="1.10.4030.10">
    <property type="entry name" value="Porin chaperone SurA, peptide-binding domain"/>
    <property type="match status" value="1"/>
</dbReference>
<gene>
    <name evidence="1" type="ORF">FF36_00597</name>
</gene>
<dbReference type="EMBL" id="JYFN01000003">
    <property type="protein sequence ID" value="KJE24986.1"/>
    <property type="molecule type" value="Genomic_DNA"/>
</dbReference>
<dbReference type="Proteomes" id="UP000032545">
    <property type="component" value="Unassembled WGS sequence"/>
</dbReference>
<name>A0A0D8BLJ1_9ACTN</name>
<reference evidence="2" key="1">
    <citation type="submission" date="2015-02" db="EMBL/GenBank/DDBJ databases">
        <title>Draft Genome of Frankia sp. CpI1-S.</title>
        <authorList>
            <person name="Oshone R.T."/>
            <person name="Ngom M."/>
            <person name="Ghodhbane-Gtari F."/>
            <person name="Gtari M."/>
            <person name="Morris K."/>
            <person name="Thomas K."/>
            <person name="Sen A."/>
            <person name="Tisa L.S."/>
        </authorList>
    </citation>
    <scope>NUCLEOTIDE SEQUENCE [LARGE SCALE GENOMIC DNA]</scope>
    <source>
        <strain evidence="2">CpI1-S</strain>
    </source>
</reference>
<dbReference type="SUPFAM" id="SSF109998">
    <property type="entry name" value="Triger factor/SurA peptide-binding domain-like"/>
    <property type="match status" value="1"/>
</dbReference>
<reference evidence="1 2" key="2">
    <citation type="journal article" date="2016" name="Genome Announc.">
        <title>Permanent Draft Genome Sequences for Two Variants of Frankia sp. Strain CpI1, the First Frankia Strain Isolated from Root Nodules of Comptonia peregrina.</title>
        <authorList>
            <person name="Oshone R."/>
            <person name="Hurst S.G.IV."/>
            <person name="Abebe-Akele F."/>
            <person name="Simpson S."/>
            <person name="Morris K."/>
            <person name="Thomas W.K."/>
            <person name="Tisa L.S."/>
        </authorList>
    </citation>
    <scope>NUCLEOTIDE SEQUENCE [LARGE SCALE GENOMIC DNA]</scope>
    <source>
        <strain evidence="2">CpI1-S</strain>
    </source>
</reference>
<accession>A0A0D8BLJ1</accession>
<dbReference type="Pfam" id="PF13624">
    <property type="entry name" value="SurA_N_3"/>
    <property type="match status" value="1"/>
</dbReference>
<evidence type="ECO:0000313" key="1">
    <source>
        <dbReference type="EMBL" id="KJE24986.1"/>
    </source>
</evidence>
<organism evidence="1 2">
    <name type="scientific">Frankia torreyi</name>
    <dbReference type="NCBI Taxonomy" id="1856"/>
    <lineage>
        <taxon>Bacteria</taxon>
        <taxon>Bacillati</taxon>
        <taxon>Actinomycetota</taxon>
        <taxon>Actinomycetes</taxon>
        <taxon>Frankiales</taxon>
        <taxon>Frankiaceae</taxon>
        <taxon>Frankia</taxon>
    </lineage>
</organism>
<protein>
    <recommendedName>
        <fullName evidence="3">SurA-like protein</fullName>
    </recommendedName>
</protein>
<dbReference type="AlphaFoldDB" id="A0A0D8BLJ1"/>
<sequence precursor="true">MCFATRERIASGVVKLSRLLAGVGFVVLVGTAGTACTTHAGAAAQVGSQSIETSQLRGIVDRGLAAADGVPVSQSGQAASSALNRLDLQRRTLTTLVQLQLLSDEADRRGVTLSSGDVASYYQAYAILQFGSVQAFEQRAAAAGFAPRDVSVIVRSGALESALSDRVSPHLLATEAETREQYNSIVDQVGRIPLTYAQAKPYLARFIVSQERSAKLRPVLAQAEKKDPISINPRFGTWNTGQFAVIAADGSIASRPAPTPTVDLTAQS</sequence>
<evidence type="ECO:0008006" key="3">
    <source>
        <dbReference type="Google" id="ProtNLM"/>
    </source>
</evidence>
<proteinExistence type="predicted"/>